<evidence type="ECO:0000313" key="7">
    <source>
        <dbReference type="EMBL" id="TDH69330.1"/>
    </source>
</evidence>
<gene>
    <name evidence="7" type="ORF">CCR75_003930</name>
</gene>
<dbReference type="GO" id="GO:0005847">
    <property type="term" value="C:mRNA cleavage and polyadenylation specificity factor complex"/>
    <property type="evidence" value="ECO:0007669"/>
    <property type="project" value="TreeGrafter"/>
</dbReference>
<keyword evidence="8" id="KW-1185">Reference proteome</keyword>
<name>A0A976IFA5_BRELC</name>
<evidence type="ECO:0000256" key="5">
    <source>
        <dbReference type="SAM" id="MobiDB-lite"/>
    </source>
</evidence>
<dbReference type="RefSeq" id="XP_067818829.1">
    <property type="nucleotide sequence ID" value="XM_067962021.1"/>
</dbReference>
<protein>
    <recommendedName>
        <fullName evidence="6">Pre-mRNA polyadenylation factor Fip1 domain-containing protein</fullName>
    </recommendedName>
</protein>
<comment type="subcellular location">
    <subcellularLocation>
        <location evidence="1">Nucleus</location>
    </subcellularLocation>
</comment>
<organism evidence="7 8">
    <name type="scientific">Bremia lactucae</name>
    <name type="common">Lettuce downy mildew</name>
    <dbReference type="NCBI Taxonomy" id="4779"/>
    <lineage>
        <taxon>Eukaryota</taxon>
        <taxon>Sar</taxon>
        <taxon>Stramenopiles</taxon>
        <taxon>Oomycota</taxon>
        <taxon>Peronosporomycetes</taxon>
        <taxon>Peronosporales</taxon>
        <taxon>Peronosporaceae</taxon>
        <taxon>Bremia</taxon>
    </lineage>
</organism>
<feature type="compositionally biased region" description="Basic and acidic residues" evidence="5">
    <location>
        <begin position="361"/>
        <end position="462"/>
    </location>
</feature>
<sequence length="503" mass="55833">MEDEEFGEDVLVTTRGDGLSIKEEIKTKESRAEWEVSKVSAIKAEKKDEVEDEDEELYGGVSIKLNATASSQAEAEIAALAAAMTDTETCKTNDDAPVDSDDDDEDVAIVLNTDQSSSKPTLRFTGGGNRYVRGSHAGSQHNGPGTSNVSAMVGSQPEDLDKPEADGMDDMAIFGGRRTAFDVDIDLLEDRPWRKPGIDISDYFNYGFDEHTWREYATRQLRLRRELAVEKSREQASRQAVNAANQQIVRDRDAKVQGQDGKGVPLRGLPGHASTEGDNEIGEWGGHVVPLMGNLPPRGGNFMGGLPPRGWHPSMGPPPAFMGQQDWTGPPMGGAPWGPGPGRGPPWMAGPNAGRGNGHGSFDERGRTDDRDNRRGGQASRDRSRSRDRPRRDDSRSSGRRDGLGLKDTNDKDRGREKDRDGRRESDRERVRDSIRDHDRDRGRPREREGRGSGDQERDRTSRNRLVRSGRSRSRDRDSRKRKTREESAGGSRSSDLRHKRRQ</sequence>
<feature type="compositionally biased region" description="Basic residues" evidence="5">
    <location>
        <begin position="463"/>
        <end position="472"/>
    </location>
</feature>
<dbReference type="OrthoDB" id="1917198at2759"/>
<comment type="similarity">
    <text evidence="2">Belongs to the FIP1 family.</text>
</comment>
<accession>A0A976IFA5</accession>
<feature type="compositionally biased region" description="Basic and acidic residues" evidence="5">
    <location>
        <begin position="473"/>
        <end position="488"/>
    </location>
</feature>
<evidence type="ECO:0000256" key="2">
    <source>
        <dbReference type="ARBA" id="ARBA00007459"/>
    </source>
</evidence>
<keyword evidence="3" id="KW-0507">mRNA processing</keyword>
<dbReference type="KEGG" id="blac:94347692"/>
<evidence type="ECO:0000259" key="6">
    <source>
        <dbReference type="Pfam" id="PF05182"/>
    </source>
</evidence>
<dbReference type="PANTHER" id="PTHR13484:SF0">
    <property type="entry name" value="PRE-MRNA 3'-END-PROCESSING FACTOR FIP1"/>
    <property type="match status" value="1"/>
</dbReference>
<evidence type="ECO:0000256" key="3">
    <source>
        <dbReference type="ARBA" id="ARBA00022664"/>
    </source>
</evidence>
<feature type="region of interest" description="Disordered" evidence="5">
    <location>
        <begin position="300"/>
        <end position="503"/>
    </location>
</feature>
<comment type="caution">
    <text evidence="7">The sequence shown here is derived from an EMBL/GenBank/DDBJ whole genome shotgun (WGS) entry which is preliminary data.</text>
</comment>
<feature type="domain" description="Pre-mRNA polyadenylation factor Fip1" evidence="6">
    <location>
        <begin position="182"/>
        <end position="224"/>
    </location>
</feature>
<evidence type="ECO:0000256" key="4">
    <source>
        <dbReference type="ARBA" id="ARBA00023242"/>
    </source>
</evidence>
<feature type="region of interest" description="Disordered" evidence="5">
    <location>
        <begin position="117"/>
        <end position="163"/>
    </location>
</feature>
<proteinExistence type="inferred from homology"/>
<feature type="compositionally biased region" description="Polar residues" evidence="5">
    <location>
        <begin position="237"/>
        <end position="248"/>
    </location>
</feature>
<evidence type="ECO:0000256" key="1">
    <source>
        <dbReference type="ARBA" id="ARBA00004123"/>
    </source>
</evidence>
<feature type="compositionally biased region" description="Polar residues" evidence="5">
    <location>
        <begin position="137"/>
        <end position="150"/>
    </location>
</feature>
<feature type="region of interest" description="Disordered" evidence="5">
    <location>
        <begin position="235"/>
        <end position="285"/>
    </location>
</feature>
<keyword evidence="4" id="KW-0539">Nucleus</keyword>
<dbReference type="Proteomes" id="UP000294530">
    <property type="component" value="Unassembled WGS sequence"/>
</dbReference>
<dbReference type="AlphaFoldDB" id="A0A976IFA5"/>
<dbReference type="InterPro" id="IPR051187">
    <property type="entry name" value="Pre-mRNA_3'-end_processing_reg"/>
</dbReference>
<reference evidence="7 8" key="1">
    <citation type="journal article" date="2021" name="Genome Biol.">
        <title>AFLAP: assembly-free linkage analysis pipeline using k-mers from genome sequencing data.</title>
        <authorList>
            <person name="Fletcher K."/>
            <person name="Zhang L."/>
            <person name="Gil J."/>
            <person name="Han R."/>
            <person name="Cavanaugh K."/>
            <person name="Michelmore R."/>
        </authorList>
    </citation>
    <scope>NUCLEOTIDE SEQUENCE [LARGE SCALE GENOMIC DNA]</scope>
    <source>
        <strain evidence="7 8">SF5</strain>
    </source>
</reference>
<dbReference type="PANTHER" id="PTHR13484">
    <property type="entry name" value="FIP1-LIKE 1 PROTEIN"/>
    <property type="match status" value="1"/>
</dbReference>
<evidence type="ECO:0000313" key="8">
    <source>
        <dbReference type="Proteomes" id="UP000294530"/>
    </source>
</evidence>
<dbReference type="InterPro" id="IPR007854">
    <property type="entry name" value="Fip1_dom"/>
</dbReference>
<dbReference type="Pfam" id="PF05182">
    <property type="entry name" value="Fip1"/>
    <property type="match status" value="1"/>
</dbReference>
<dbReference type="EMBL" id="SHOA02000002">
    <property type="protein sequence ID" value="TDH69330.1"/>
    <property type="molecule type" value="Genomic_DNA"/>
</dbReference>
<dbReference type="GeneID" id="94347692"/>
<dbReference type="GO" id="GO:0006397">
    <property type="term" value="P:mRNA processing"/>
    <property type="evidence" value="ECO:0007669"/>
    <property type="project" value="UniProtKB-KW"/>
</dbReference>